<proteinExistence type="predicted"/>
<feature type="signal peptide" evidence="3">
    <location>
        <begin position="1"/>
        <end position="31"/>
    </location>
</feature>
<dbReference type="SUPFAM" id="SSF53850">
    <property type="entry name" value="Periplasmic binding protein-like II"/>
    <property type="match status" value="1"/>
</dbReference>
<feature type="chain" id="PRO_5030135497" evidence="3">
    <location>
        <begin position="32"/>
        <end position="359"/>
    </location>
</feature>
<gene>
    <name evidence="4" type="ORF">FS320_18955</name>
</gene>
<dbReference type="Gene3D" id="3.40.190.10">
    <property type="entry name" value="Periplasmic binding protein-like II"/>
    <property type="match status" value="2"/>
</dbReference>
<name>A0A5N7MJU6_9HYPH</name>
<dbReference type="RefSeq" id="WP_152713366.1">
    <property type="nucleotide sequence ID" value="NZ_VOSJ01000107.1"/>
</dbReference>
<dbReference type="Pfam" id="PF13416">
    <property type="entry name" value="SBP_bac_8"/>
    <property type="match status" value="1"/>
</dbReference>
<dbReference type="PANTHER" id="PTHR30222:SF2">
    <property type="entry name" value="ABC TRANSPORTER SUBSTRATE-BINDING PROTEIN"/>
    <property type="match status" value="1"/>
</dbReference>
<evidence type="ECO:0000256" key="3">
    <source>
        <dbReference type="SAM" id="SignalP"/>
    </source>
</evidence>
<comment type="caution">
    <text evidence="4">The sequence shown here is derived from an EMBL/GenBank/DDBJ whole genome shotgun (WGS) entry which is preliminary data.</text>
</comment>
<evidence type="ECO:0000313" key="4">
    <source>
        <dbReference type="EMBL" id="MPR27227.1"/>
    </source>
</evidence>
<evidence type="ECO:0000256" key="1">
    <source>
        <dbReference type="ARBA" id="ARBA00022729"/>
    </source>
</evidence>
<dbReference type="OrthoDB" id="9815444at2"/>
<keyword evidence="1 3" id="KW-0732">Signal</keyword>
<keyword evidence="5" id="KW-1185">Reference proteome</keyword>
<accession>A0A5N7MJU6</accession>
<reference evidence="4 5" key="1">
    <citation type="journal article" date="2019" name="Syst. Appl. Microbiol.">
        <title>Microvirga tunisiensis sp. nov., a root nodule symbiotic bacterium isolated from Lupinus micranthus and L. luteus grown in Northern Tunisia.</title>
        <authorList>
            <person name="Msaddak A."/>
            <person name="Rejili M."/>
            <person name="Duran D."/>
            <person name="Mars M."/>
            <person name="Palacios J.M."/>
            <person name="Ruiz-Argueso T."/>
            <person name="Rey L."/>
            <person name="Imperial J."/>
        </authorList>
    </citation>
    <scope>NUCLEOTIDE SEQUENCE [LARGE SCALE GENOMIC DNA]</scope>
    <source>
        <strain evidence="4 5">Lmie10</strain>
    </source>
</reference>
<evidence type="ECO:0000313" key="5">
    <source>
        <dbReference type="Proteomes" id="UP000403266"/>
    </source>
</evidence>
<dbReference type="Proteomes" id="UP000403266">
    <property type="component" value="Unassembled WGS sequence"/>
</dbReference>
<protein>
    <submittedName>
        <fullName evidence="4">ABC transporter substrate-binding protein</fullName>
    </submittedName>
</protein>
<keyword evidence="2" id="KW-0574">Periplasm</keyword>
<dbReference type="PANTHER" id="PTHR30222">
    <property type="entry name" value="SPERMIDINE/PUTRESCINE-BINDING PERIPLASMIC PROTEIN"/>
    <property type="match status" value="1"/>
</dbReference>
<organism evidence="4 5">
    <name type="scientific">Microvirga tunisiensis</name>
    <dbReference type="NCBI Taxonomy" id="2108360"/>
    <lineage>
        <taxon>Bacteria</taxon>
        <taxon>Pseudomonadati</taxon>
        <taxon>Pseudomonadota</taxon>
        <taxon>Alphaproteobacteria</taxon>
        <taxon>Hyphomicrobiales</taxon>
        <taxon>Methylobacteriaceae</taxon>
        <taxon>Microvirga</taxon>
    </lineage>
</organism>
<sequence>MRLFPLSRVASRRCVLAGVIAFVAAGSPALAQQVVTIQMDGGAFAKAMREAVLDPAEKELGIKISVDSNSGNGIADLRAQVASGRPAVDIMSQGGYSAPMVEREGLLEPLDYKMIDVSGMPQSSYGKSWIAAYEFTALIAWSTETFKDKKPAGWAALWDVKTYPGKRSLRRRPLYALEAAMIADGVAPADVYTALSAPGGLDRAFKKLEEIKPHVAAWWTSGAQSMQLMKDGEADIGVLWDGRAKALKNSGAEVDFTYDQQILQFDCWVIPKGAPNRDAAMKLMAYMAKPEPQARFAVAVGGYPPANPKAYDTGIISADAVKQMAGTPERRKNAIVQDVSWWANNIEAVEKRFTSFLQQ</sequence>
<dbReference type="InterPro" id="IPR006059">
    <property type="entry name" value="SBP"/>
</dbReference>
<dbReference type="CDD" id="cd13589">
    <property type="entry name" value="PBP2_polyamine_RpCGA009"/>
    <property type="match status" value="1"/>
</dbReference>
<dbReference type="EMBL" id="VOSK01000078">
    <property type="protein sequence ID" value="MPR27227.1"/>
    <property type="molecule type" value="Genomic_DNA"/>
</dbReference>
<dbReference type="AlphaFoldDB" id="A0A5N7MJU6"/>
<evidence type="ECO:0000256" key="2">
    <source>
        <dbReference type="ARBA" id="ARBA00022764"/>
    </source>
</evidence>